<accession>A0A1I7RQS1</accession>
<feature type="region of interest" description="Disordered" evidence="1">
    <location>
        <begin position="70"/>
        <end position="98"/>
    </location>
</feature>
<name>A0A1I7RQS1_BURXY</name>
<sequence length="163" mass="18990">MLKCFLDIQPTSCSASLHCNNPRYFSYPKAYPDNEGYYNVSVRHPVDHQIWACRGLRKFGTTAEKMALGREKNPIILDDDDESELESPPSTKSPKVPPEECSAIHIRWRRMALIQMERLVKFPGEKDKTWTSRFTLLKMLSLRYPLSRISFLTKPGIAFDRWH</sequence>
<proteinExistence type="predicted"/>
<organism evidence="2 3">
    <name type="scientific">Bursaphelenchus xylophilus</name>
    <name type="common">Pinewood nematode worm</name>
    <name type="synonym">Aphelenchoides xylophilus</name>
    <dbReference type="NCBI Taxonomy" id="6326"/>
    <lineage>
        <taxon>Eukaryota</taxon>
        <taxon>Metazoa</taxon>
        <taxon>Ecdysozoa</taxon>
        <taxon>Nematoda</taxon>
        <taxon>Chromadorea</taxon>
        <taxon>Rhabditida</taxon>
        <taxon>Tylenchina</taxon>
        <taxon>Tylenchomorpha</taxon>
        <taxon>Aphelenchoidea</taxon>
        <taxon>Aphelenchoididae</taxon>
        <taxon>Bursaphelenchus</taxon>
    </lineage>
</organism>
<protein>
    <submittedName>
        <fullName evidence="3">Uncharacterized protein</fullName>
    </submittedName>
</protein>
<dbReference type="Proteomes" id="UP000095284">
    <property type="component" value="Unplaced"/>
</dbReference>
<evidence type="ECO:0000313" key="2">
    <source>
        <dbReference type="Proteomes" id="UP000095284"/>
    </source>
</evidence>
<reference evidence="3" key="1">
    <citation type="submission" date="2016-11" db="UniProtKB">
        <authorList>
            <consortium name="WormBaseParasite"/>
        </authorList>
    </citation>
    <scope>IDENTIFICATION</scope>
</reference>
<dbReference type="AlphaFoldDB" id="A0A1I7RQS1"/>
<evidence type="ECO:0000313" key="3">
    <source>
        <dbReference type="WBParaSite" id="BXY_0306600.1"/>
    </source>
</evidence>
<evidence type="ECO:0000256" key="1">
    <source>
        <dbReference type="SAM" id="MobiDB-lite"/>
    </source>
</evidence>
<dbReference type="WBParaSite" id="BXY_0306600.1">
    <property type="protein sequence ID" value="BXY_0306600.1"/>
    <property type="gene ID" value="BXY_0306600"/>
</dbReference>